<dbReference type="InterPro" id="IPR013321">
    <property type="entry name" value="Arc_rbn_hlx_hlx"/>
</dbReference>
<dbReference type="AlphaFoldDB" id="A0A1G9RM21"/>
<evidence type="ECO:0000313" key="2">
    <source>
        <dbReference type="Proteomes" id="UP000199671"/>
    </source>
</evidence>
<dbReference type="GO" id="GO:0006355">
    <property type="term" value="P:regulation of DNA-templated transcription"/>
    <property type="evidence" value="ECO:0007669"/>
    <property type="project" value="InterPro"/>
</dbReference>
<proteinExistence type="predicted"/>
<protein>
    <submittedName>
        <fullName evidence="1">Uncharacterized protein</fullName>
    </submittedName>
</protein>
<gene>
    <name evidence="1" type="ORF">SAMN04487766_10159</name>
</gene>
<dbReference type="SUPFAM" id="SSF47598">
    <property type="entry name" value="Ribbon-helix-helix"/>
    <property type="match status" value="1"/>
</dbReference>
<reference evidence="1 2" key="1">
    <citation type="submission" date="2016-10" db="EMBL/GenBank/DDBJ databases">
        <authorList>
            <person name="de Groot N.N."/>
        </authorList>
    </citation>
    <scope>NUCLEOTIDE SEQUENCE [LARGE SCALE GENOMIC DNA]</scope>
    <source>
        <strain evidence="1 2">KPR-7B</strain>
    </source>
</reference>
<dbReference type="Gene3D" id="1.10.1220.10">
    <property type="entry name" value="Met repressor-like"/>
    <property type="match status" value="1"/>
</dbReference>
<name>A0A1G9RM21_9ACTO</name>
<accession>A0A1G9RM21</accession>
<dbReference type="EMBL" id="FNHU01000001">
    <property type="protein sequence ID" value="SDM24288.1"/>
    <property type="molecule type" value="Genomic_DNA"/>
</dbReference>
<sequence length="77" mass="8486">MRTTVDLPDATHRRVKLKAAERGLSMSAMVAELTAAGLDQLEPDPTPEVDEETGLHLLRIGRPITAEEITSFLEEDE</sequence>
<dbReference type="OrthoDB" id="3259334at2"/>
<organism evidence="1 2">
    <name type="scientific">Actinomyces ruminicola</name>
    <dbReference type="NCBI Taxonomy" id="332524"/>
    <lineage>
        <taxon>Bacteria</taxon>
        <taxon>Bacillati</taxon>
        <taxon>Actinomycetota</taxon>
        <taxon>Actinomycetes</taxon>
        <taxon>Actinomycetales</taxon>
        <taxon>Actinomycetaceae</taxon>
        <taxon>Actinomyces</taxon>
    </lineage>
</organism>
<evidence type="ECO:0000313" key="1">
    <source>
        <dbReference type="EMBL" id="SDM24288.1"/>
    </source>
</evidence>
<dbReference type="InterPro" id="IPR010985">
    <property type="entry name" value="Ribbon_hlx_hlx"/>
</dbReference>
<dbReference type="RefSeq" id="WP_092606636.1">
    <property type="nucleotide sequence ID" value="NZ_FNHU01000001.1"/>
</dbReference>
<dbReference type="Proteomes" id="UP000199671">
    <property type="component" value="Unassembled WGS sequence"/>
</dbReference>